<keyword evidence="3" id="KW-1185">Reference proteome</keyword>
<dbReference type="AlphaFoldDB" id="A0A2T0M3R5"/>
<keyword evidence="2" id="KW-0456">Lyase</keyword>
<reference evidence="2 3" key="1">
    <citation type="submission" date="2018-03" db="EMBL/GenBank/DDBJ databases">
        <title>Genomic Encyclopedia of Type Strains, Phase III (KMG-III): the genomes of soil and plant-associated and newly described type strains.</title>
        <authorList>
            <person name="Whitman W."/>
        </authorList>
    </citation>
    <scope>NUCLEOTIDE SEQUENCE [LARGE SCALE GENOMIC DNA]</scope>
    <source>
        <strain evidence="2 3">CGMCC 4.7125</strain>
    </source>
</reference>
<dbReference type="InterPro" id="IPR029068">
    <property type="entry name" value="Glyas_Bleomycin-R_OHBP_Dase"/>
</dbReference>
<dbReference type="Gene3D" id="3.10.180.10">
    <property type="entry name" value="2,3-Dihydroxybiphenyl 1,2-Dioxygenase, domain 1"/>
    <property type="match status" value="1"/>
</dbReference>
<evidence type="ECO:0000259" key="1">
    <source>
        <dbReference type="PROSITE" id="PS51819"/>
    </source>
</evidence>
<dbReference type="InterPro" id="IPR037523">
    <property type="entry name" value="VOC_core"/>
</dbReference>
<organism evidence="2 3">
    <name type="scientific">Prauserella shujinwangii</name>
    <dbReference type="NCBI Taxonomy" id="1453103"/>
    <lineage>
        <taxon>Bacteria</taxon>
        <taxon>Bacillati</taxon>
        <taxon>Actinomycetota</taxon>
        <taxon>Actinomycetes</taxon>
        <taxon>Pseudonocardiales</taxon>
        <taxon>Pseudonocardiaceae</taxon>
        <taxon>Prauserella</taxon>
    </lineage>
</organism>
<dbReference type="PROSITE" id="PS51819">
    <property type="entry name" value="VOC"/>
    <property type="match status" value="1"/>
</dbReference>
<feature type="domain" description="VOC" evidence="1">
    <location>
        <begin position="8"/>
        <end position="130"/>
    </location>
</feature>
<dbReference type="PANTHER" id="PTHR36437:SF2">
    <property type="entry name" value="GLYOXALASE_BLEOMYCIN RESISTANCE PROTEIN_DIOXYGENASE"/>
    <property type="match status" value="1"/>
</dbReference>
<sequence length="131" mass="14133">MIGSPLSGIGRVVLLVEDQDAALAFYRDVLGFTVLHDSTEDGYRYLHLGVPGQDGAGLWLMPAGGEDELRLVGRQAGGQPFLVLYTDDLGSVAARLREHGVRVWAERDDPGSRSLHCADLYGNVLVVAQLT</sequence>
<dbReference type="RefSeq" id="WP_106176822.1">
    <property type="nucleotide sequence ID" value="NZ_PVNH01000001.1"/>
</dbReference>
<evidence type="ECO:0000313" key="2">
    <source>
        <dbReference type="EMBL" id="PRX51349.1"/>
    </source>
</evidence>
<dbReference type="Proteomes" id="UP000238362">
    <property type="component" value="Unassembled WGS sequence"/>
</dbReference>
<comment type="caution">
    <text evidence="2">The sequence shown here is derived from an EMBL/GenBank/DDBJ whole genome shotgun (WGS) entry which is preliminary data.</text>
</comment>
<dbReference type="EMBL" id="PVNH01000001">
    <property type="protein sequence ID" value="PRX51349.1"/>
    <property type="molecule type" value="Genomic_DNA"/>
</dbReference>
<protein>
    <submittedName>
        <fullName evidence="2">Lactoylglutathione lyase</fullName>
    </submittedName>
</protein>
<dbReference type="OrthoDB" id="197463at2"/>
<dbReference type="PANTHER" id="PTHR36437">
    <property type="entry name" value="GLYOXALASE/BLEOMYCIN RESISTANCE PROTEIN/DIOXYGENASE"/>
    <property type="match status" value="1"/>
</dbReference>
<dbReference type="GO" id="GO:0016829">
    <property type="term" value="F:lyase activity"/>
    <property type="evidence" value="ECO:0007669"/>
    <property type="project" value="UniProtKB-KW"/>
</dbReference>
<name>A0A2T0M3R5_9PSEU</name>
<dbReference type="Pfam" id="PF00903">
    <property type="entry name" value="Glyoxalase"/>
    <property type="match status" value="1"/>
</dbReference>
<gene>
    <name evidence="2" type="ORF">B0I33_101502</name>
</gene>
<proteinExistence type="predicted"/>
<dbReference type="SUPFAM" id="SSF54593">
    <property type="entry name" value="Glyoxalase/Bleomycin resistance protein/Dihydroxybiphenyl dioxygenase"/>
    <property type="match status" value="1"/>
</dbReference>
<evidence type="ECO:0000313" key="3">
    <source>
        <dbReference type="Proteomes" id="UP000238362"/>
    </source>
</evidence>
<accession>A0A2T0M3R5</accession>
<dbReference type="InterPro" id="IPR004360">
    <property type="entry name" value="Glyas_Fos-R_dOase_dom"/>
</dbReference>